<proteinExistence type="predicted"/>
<evidence type="ECO:0000313" key="2">
    <source>
        <dbReference type="EMBL" id="KAG7311806.1"/>
    </source>
</evidence>
<name>A0ABQ7R3F0_PLUXY</name>
<protein>
    <submittedName>
        <fullName evidence="2">Uncharacterized protein</fullName>
    </submittedName>
</protein>
<reference evidence="2 3" key="1">
    <citation type="submission" date="2021-06" db="EMBL/GenBank/DDBJ databases">
        <title>A haploid diamondback moth (Plutella xylostella L.) genome assembly resolves 31 chromosomes and identifies a diamide resistance mutation.</title>
        <authorList>
            <person name="Ward C.M."/>
            <person name="Perry K.D."/>
            <person name="Baker G."/>
            <person name="Powis K."/>
            <person name="Heckel D.G."/>
            <person name="Baxter S.W."/>
        </authorList>
    </citation>
    <scope>NUCLEOTIDE SEQUENCE [LARGE SCALE GENOMIC DNA]</scope>
    <source>
        <strain evidence="2 3">LV</strain>
        <tissue evidence="2">Single pupa</tissue>
    </source>
</reference>
<gene>
    <name evidence="2" type="ORF">JYU34_002889</name>
</gene>
<accession>A0ABQ7R3F0</accession>
<organism evidence="2 3">
    <name type="scientific">Plutella xylostella</name>
    <name type="common">Diamondback moth</name>
    <name type="synonym">Plutella maculipennis</name>
    <dbReference type="NCBI Taxonomy" id="51655"/>
    <lineage>
        <taxon>Eukaryota</taxon>
        <taxon>Metazoa</taxon>
        <taxon>Ecdysozoa</taxon>
        <taxon>Arthropoda</taxon>
        <taxon>Hexapoda</taxon>
        <taxon>Insecta</taxon>
        <taxon>Pterygota</taxon>
        <taxon>Neoptera</taxon>
        <taxon>Endopterygota</taxon>
        <taxon>Lepidoptera</taxon>
        <taxon>Glossata</taxon>
        <taxon>Ditrysia</taxon>
        <taxon>Yponomeutoidea</taxon>
        <taxon>Plutellidae</taxon>
        <taxon>Plutella</taxon>
    </lineage>
</organism>
<comment type="caution">
    <text evidence="2">The sequence shown here is derived from an EMBL/GenBank/DDBJ whole genome shotgun (WGS) entry which is preliminary data.</text>
</comment>
<evidence type="ECO:0000313" key="3">
    <source>
        <dbReference type="Proteomes" id="UP000823941"/>
    </source>
</evidence>
<keyword evidence="3" id="KW-1185">Reference proteome</keyword>
<dbReference type="EMBL" id="JAHIBW010000004">
    <property type="protein sequence ID" value="KAG7311806.1"/>
    <property type="molecule type" value="Genomic_DNA"/>
</dbReference>
<sequence length="78" mass="9283">MPHDKIDNKHLQAYHPAKNTSFYKQGSQFTARAHLVSFCEISRESRPYRERPSRRPPARDPPKLQEWSRPLRPIVEPF</sequence>
<dbReference type="Proteomes" id="UP000823941">
    <property type="component" value="Chromosome 4"/>
</dbReference>
<feature type="compositionally biased region" description="Basic and acidic residues" evidence="1">
    <location>
        <begin position="44"/>
        <end position="63"/>
    </location>
</feature>
<feature type="region of interest" description="Disordered" evidence="1">
    <location>
        <begin position="44"/>
        <end position="78"/>
    </location>
</feature>
<evidence type="ECO:0000256" key="1">
    <source>
        <dbReference type="SAM" id="MobiDB-lite"/>
    </source>
</evidence>